<dbReference type="Proteomes" id="UP000019375">
    <property type="component" value="Unassembled WGS sequence"/>
</dbReference>
<feature type="transmembrane region" description="Helical" evidence="2">
    <location>
        <begin position="103"/>
        <end position="124"/>
    </location>
</feature>
<feature type="domain" description="RNase MRP protein 1 RNA binding" evidence="3">
    <location>
        <begin position="26"/>
        <end position="116"/>
    </location>
</feature>
<feature type="compositionally biased region" description="Basic residues" evidence="1">
    <location>
        <begin position="188"/>
        <end position="201"/>
    </location>
</feature>
<evidence type="ECO:0000313" key="4">
    <source>
        <dbReference type="EMBL" id="CDF89232.1"/>
    </source>
</evidence>
<dbReference type="GO" id="GO:0042134">
    <property type="term" value="F:rRNA primary transcript binding"/>
    <property type="evidence" value="ECO:0007669"/>
    <property type="project" value="InterPro"/>
</dbReference>
<dbReference type="Pfam" id="PF20945">
    <property type="entry name" value="RMP1"/>
    <property type="match status" value="1"/>
</dbReference>
<protein>
    <submittedName>
        <fullName evidence="4">ZYBA0S03-12332g1_1</fullName>
    </submittedName>
</protein>
<proteinExistence type="predicted"/>
<dbReference type="EMBL" id="HG316456">
    <property type="protein sequence ID" value="CDF89232.1"/>
    <property type="molecule type" value="Genomic_DNA"/>
</dbReference>
<evidence type="ECO:0000313" key="5">
    <source>
        <dbReference type="Proteomes" id="UP000019375"/>
    </source>
</evidence>
<dbReference type="InterPro" id="IPR047205">
    <property type="entry name" value="RMP1"/>
</dbReference>
<dbReference type="PANTHER" id="PTHR37792">
    <property type="entry name" value="RIBONUCLEASE MRP PROTEIN SUBUNIT RMP1"/>
    <property type="match status" value="1"/>
</dbReference>
<organism evidence="4 5">
    <name type="scientific">Zygosaccharomyces bailii (strain CLIB 213 / ATCC 58445 / CBS 680 / BCRC 21525 / NBRC 1098 / NCYC 1416 / NRRL Y-2227)</name>
    <dbReference type="NCBI Taxonomy" id="1333698"/>
    <lineage>
        <taxon>Eukaryota</taxon>
        <taxon>Fungi</taxon>
        <taxon>Dikarya</taxon>
        <taxon>Ascomycota</taxon>
        <taxon>Saccharomycotina</taxon>
        <taxon>Saccharomycetes</taxon>
        <taxon>Saccharomycetales</taxon>
        <taxon>Saccharomycetaceae</taxon>
        <taxon>Zygosaccharomyces</taxon>
    </lineage>
</organism>
<dbReference type="InterPro" id="IPR047204">
    <property type="entry name" value="RMP1_RBD"/>
</dbReference>
<dbReference type="PANTHER" id="PTHR37792:SF1">
    <property type="entry name" value="RIBONUCLEASE MRP PROTEIN SUBUNIT RMP1"/>
    <property type="match status" value="1"/>
</dbReference>
<dbReference type="AlphaFoldDB" id="A0A8J2T5Z4"/>
<keyword evidence="5" id="KW-1185">Reference proteome</keyword>
<dbReference type="GO" id="GO:0000466">
    <property type="term" value="P:maturation of 5.8S rRNA from tricistronic rRNA transcript (SSU-rRNA, 5.8S rRNA, LSU-rRNA)"/>
    <property type="evidence" value="ECO:0007669"/>
    <property type="project" value="TreeGrafter"/>
</dbReference>
<reference evidence="5" key="1">
    <citation type="journal article" date="2013" name="Genome Announc.">
        <title>Genome sequence of the food spoilage yeast Zygosaccharomyces bailii CLIB 213(T).</title>
        <authorList>
            <person name="Galeote V."/>
            <person name="Bigey F."/>
            <person name="Devillers H."/>
            <person name="Neuveglise C."/>
            <person name="Dequin S."/>
        </authorList>
    </citation>
    <scope>NUCLEOTIDE SEQUENCE [LARGE SCALE GENOMIC DNA]</scope>
    <source>
        <strain evidence="5">CLIB 213 / ATCC 58445 / CBS 680 / CCRC 21525 / NBRC 1098 / NCYC 1416 / NRRL Y-2227</strain>
    </source>
</reference>
<dbReference type="CDD" id="cd22573">
    <property type="entry name" value="RMP1_RBD"/>
    <property type="match status" value="1"/>
</dbReference>
<keyword evidence="2" id="KW-0472">Membrane</keyword>
<dbReference type="GO" id="GO:0000172">
    <property type="term" value="C:ribonuclease MRP complex"/>
    <property type="evidence" value="ECO:0007669"/>
    <property type="project" value="InterPro"/>
</dbReference>
<dbReference type="OrthoDB" id="5414547at2759"/>
<feature type="region of interest" description="Disordered" evidence="1">
    <location>
        <begin position="178"/>
        <end position="209"/>
    </location>
</feature>
<evidence type="ECO:0000256" key="1">
    <source>
        <dbReference type="SAM" id="MobiDB-lite"/>
    </source>
</evidence>
<name>A0A8J2T5Z4_ZYGB2</name>
<accession>A0A8J2T5Z4</accession>
<keyword evidence="2" id="KW-0812">Transmembrane</keyword>
<sequence>MNSRQMEPFIAEHKNEYLRLSQESRILHLIYHRNKNQHQSTHWWKRLNMLKRNCSQVVNLLAQRKITIRSDLAKLYHLLHGFRQKQAPRTYYDFNSVIGLGQFVSLGVVLVGILARIYTIYGILLEIYDEQFQKAGFFRVIGQKNTDTKDEQEQLMKFVVEEDFGEEITQITMMEQAPAPTELESVSKKRSKAKGLKKKKKSAIDSIFG</sequence>
<gene>
    <name evidence="4" type="ORF">BN860_12332g</name>
</gene>
<evidence type="ECO:0000256" key="2">
    <source>
        <dbReference type="SAM" id="Phobius"/>
    </source>
</evidence>
<keyword evidence="2" id="KW-1133">Transmembrane helix</keyword>
<evidence type="ECO:0000259" key="3">
    <source>
        <dbReference type="Pfam" id="PF20945"/>
    </source>
</evidence>
<dbReference type="GO" id="GO:0000294">
    <property type="term" value="P:nuclear-transcribed mRNA catabolic process, RNase MRP-dependent"/>
    <property type="evidence" value="ECO:0007669"/>
    <property type="project" value="TreeGrafter"/>
</dbReference>